<dbReference type="Pfam" id="PF13193">
    <property type="entry name" value="AMP-binding_C"/>
    <property type="match status" value="1"/>
</dbReference>
<dbReference type="InterPro" id="IPR020845">
    <property type="entry name" value="AMP-binding_CS"/>
</dbReference>
<dbReference type="GO" id="GO:0005737">
    <property type="term" value="C:cytoplasm"/>
    <property type="evidence" value="ECO:0007669"/>
    <property type="project" value="TreeGrafter"/>
</dbReference>
<dbReference type="PROSITE" id="PS00455">
    <property type="entry name" value="AMP_BINDING"/>
    <property type="match status" value="1"/>
</dbReference>
<comment type="cofactor">
    <cofactor evidence="1">
        <name>pantetheine 4'-phosphate</name>
        <dbReference type="ChEBI" id="CHEBI:47942"/>
    </cofactor>
</comment>
<dbReference type="InterPro" id="IPR010071">
    <property type="entry name" value="AA_adenyl_dom"/>
</dbReference>
<dbReference type="Gene3D" id="3.30.300.30">
    <property type="match status" value="1"/>
</dbReference>
<evidence type="ECO:0000313" key="5">
    <source>
        <dbReference type="EMBL" id="RSD28378.1"/>
    </source>
</evidence>
<name>A0A427TV70_9VIBR</name>
<dbReference type="PANTHER" id="PTHR45527">
    <property type="entry name" value="NONRIBOSOMAL PEPTIDE SYNTHETASE"/>
    <property type="match status" value="1"/>
</dbReference>
<dbReference type="SUPFAM" id="SSF56801">
    <property type="entry name" value="Acetyl-CoA synthetase-like"/>
    <property type="match status" value="1"/>
</dbReference>
<dbReference type="Proteomes" id="UP000269041">
    <property type="component" value="Unassembled WGS sequence"/>
</dbReference>
<protein>
    <submittedName>
        <fullName evidence="5">Amino acid adenylation domain-containing protein</fullName>
    </submittedName>
</protein>
<dbReference type="GO" id="GO:0043041">
    <property type="term" value="P:amino acid activation for nonribosomal peptide biosynthetic process"/>
    <property type="evidence" value="ECO:0007669"/>
    <property type="project" value="TreeGrafter"/>
</dbReference>
<reference evidence="5 6" key="1">
    <citation type="submission" date="2018-12" db="EMBL/GenBank/DDBJ databases">
        <title>Genomic taxonomy of the Vibrionaceae family.</title>
        <authorList>
            <person name="Gomez-Gil B."/>
            <person name="Enciso-Ibarra K."/>
        </authorList>
    </citation>
    <scope>NUCLEOTIDE SEQUENCE [LARGE SCALE GENOMIC DNA]</scope>
    <source>
        <strain evidence="5 6">CAIM 594</strain>
    </source>
</reference>
<dbReference type="GO" id="GO:0031177">
    <property type="term" value="F:phosphopantetheine binding"/>
    <property type="evidence" value="ECO:0007669"/>
    <property type="project" value="TreeGrafter"/>
</dbReference>
<sequence>MSKLVHVQFAKQCLITPNNIALRSLNENITYRELELRTDTIAQKLLSFGVRPGDVVGVYMDRSNNLVATLLGIMKTGACYLPLDPYYPHNRLSYMVEHSEAKLVVTDRPYEMDWLPVECEYIDITSVDFSQSVSPTLPDIDEQQLCYIMYTSGSTGTPKGVMVAHNTVVNYLNWMQEAFQLEQDSRVLSQTTYSFDISVWEIFWPLTTGASTALICEEAKYDPVLLADFIRHHQVTVAQFVPTALRIIVDAGVLDKCHSLEHIFSGGEALPQCLVDDLSQQFHGDIHNLYGPTEATIFACHWQCQPNTTSEAIVPIGFPIPHAQVLILNEELELVEQGCRGELYLSGDILALGYLKREDLTTERFLVNPYSTGAKAKMYRTGDLVSLRKDGALLFHGRIDSQIKLRGHRIELAEIEAQLQALPYVSHAAVIVDGSDDGKKQHLTAFYVPYQHRDTDIQAIKREMAEILPYYMQPSRYYAVDSLPTLPNGKISKSALSAK</sequence>
<dbReference type="GO" id="GO:0044550">
    <property type="term" value="P:secondary metabolite biosynthetic process"/>
    <property type="evidence" value="ECO:0007669"/>
    <property type="project" value="TreeGrafter"/>
</dbReference>
<proteinExistence type="predicted"/>
<dbReference type="FunFam" id="3.40.50.980:FF:000001">
    <property type="entry name" value="Non-ribosomal peptide synthetase"/>
    <property type="match status" value="1"/>
</dbReference>
<feature type="domain" description="AMP-dependent synthetase/ligase" evidence="3">
    <location>
        <begin position="10"/>
        <end position="355"/>
    </location>
</feature>
<keyword evidence="2" id="KW-0596">Phosphopantetheine</keyword>
<feature type="domain" description="AMP-binding enzyme C-terminal" evidence="4">
    <location>
        <begin position="414"/>
        <end position="490"/>
    </location>
</feature>
<dbReference type="InterPro" id="IPR045851">
    <property type="entry name" value="AMP-bd_C_sf"/>
</dbReference>
<evidence type="ECO:0000256" key="1">
    <source>
        <dbReference type="ARBA" id="ARBA00001957"/>
    </source>
</evidence>
<evidence type="ECO:0000259" key="4">
    <source>
        <dbReference type="Pfam" id="PF13193"/>
    </source>
</evidence>
<dbReference type="OrthoDB" id="5817163at2"/>
<dbReference type="FunFam" id="3.40.50.980:FF:000002">
    <property type="entry name" value="Enterobactin synthetase component F"/>
    <property type="match status" value="1"/>
</dbReference>
<dbReference type="Gene3D" id="3.40.50.980">
    <property type="match status" value="2"/>
</dbReference>
<dbReference type="PANTHER" id="PTHR45527:SF1">
    <property type="entry name" value="FATTY ACID SYNTHASE"/>
    <property type="match status" value="1"/>
</dbReference>
<dbReference type="AlphaFoldDB" id="A0A427TV70"/>
<evidence type="ECO:0000256" key="2">
    <source>
        <dbReference type="ARBA" id="ARBA00022450"/>
    </source>
</evidence>
<evidence type="ECO:0000313" key="6">
    <source>
        <dbReference type="Proteomes" id="UP000269041"/>
    </source>
</evidence>
<dbReference type="NCBIfam" id="TIGR01733">
    <property type="entry name" value="AA-adenyl-dom"/>
    <property type="match status" value="1"/>
</dbReference>
<dbReference type="InterPro" id="IPR000873">
    <property type="entry name" value="AMP-dep_synth/lig_dom"/>
</dbReference>
<dbReference type="Pfam" id="PF00501">
    <property type="entry name" value="AMP-binding"/>
    <property type="match status" value="1"/>
</dbReference>
<keyword evidence="6" id="KW-1185">Reference proteome</keyword>
<gene>
    <name evidence="5" type="ORF">EJA03_19210</name>
</gene>
<evidence type="ECO:0000259" key="3">
    <source>
        <dbReference type="Pfam" id="PF00501"/>
    </source>
</evidence>
<dbReference type="CDD" id="cd05930">
    <property type="entry name" value="A_NRPS"/>
    <property type="match status" value="1"/>
</dbReference>
<dbReference type="RefSeq" id="WP_125323346.1">
    <property type="nucleotide sequence ID" value="NZ_AP024890.1"/>
</dbReference>
<dbReference type="Gene3D" id="2.30.38.10">
    <property type="entry name" value="Luciferase, Domain 3"/>
    <property type="match status" value="1"/>
</dbReference>
<dbReference type="FunFam" id="3.40.50.12780:FF:000012">
    <property type="entry name" value="Non-ribosomal peptide synthetase"/>
    <property type="match status" value="1"/>
</dbReference>
<comment type="caution">
    <text evidence="5">The sequence shown here is derived from an EMBL/GenBank/DDBJ whole genome shotgun (WGS) entry which is preliminary data.</text>
</comment>
<accession>A0A427TV70</accession>
<organism evidence="5 6">
    <name type="scientific">Vibrio pectenicida</name>
    <dbReference type="NCBI Taxonomy" id="62763"/>
    <lineage>
        <taxon>Bacteria</taxon>
        <taxon>Pseudomonadati</taxon>
        <taxon>Pseudomonadota</taxon>
        <taxon>Gammaproteobacteria</taxon>
        <taxon>Vibrionales</taxon>
        <taxon>Vibrionaceae</taxon>
        <taxon>Vibrio</taxon>
    </lineage>
</organism>
<dbReference type="EMBL" id="RSFA01000156">
    <property type="protein sequence ID" value="RSD28378.1"/>
    <property type="molecule type" value="Genomic_DNA"/>
</dbReference>
<dbReference type="InterPro" id="IPR025110">
    <property type="entry name" value="AMP-bd_C"/>
</dbReference>